<feature type="compositionally biased region" description="Basic and acidic residues" evidence="1">
    <location>
        <begin position="20"/>
        <end position="35"/>
    </location>
</feature>
<feature type="compositionally biased region" description="Acidic residues" evidence="1">
    <location>
        <begin position="99"/>
        <end position="108"/>
    </location>
</feature>
<feature type="region of interest" description="Disordered" evidence="1">
    <location>
        <begin position="20"/>
        <end position="147"/>
    </location>
</feature>
<protein>
    <submittedName>
        <fullName evidence="2">Uncharacterized protein</fullName>
    </submittedName>
</protein>
<dbReference type="Proteomes" id="UP000639772">
    <property type="component" value="Unassembled WGS sequence"/>
</dbReference>
<gene>
    <name evidence="2" type="ORF">HPP92_005892</name>
</gene>
<name>A0A835RZP6_VANPL</name>
<reference evidence="2 3" key="1">
    <citation type="journal article" date="2020" name="Nat. Food">
        <title>A phased Vanilla planifolia genome enables genetic improvement of flavour and production.</title>
        <authorList>
            <person name="Hasing T."/>
            <person name="Tang H."/>
            <person name="Brym M."/>
            <person name="Khazi F."/>
            <person name="Huang T."/>
            <person name="Chambers A.H."/>
        </authorList>
    </citation>
    <scope>NUCLEOTIDE SEQUENCE [LARGE SCALE GENOMIC DNA]</scope>
    <source>
        <tissue evidence="2">Leaf</tissue>
    </source>
</reference>
<sequence length="244" mass="26385">MFDAYLPLVLLVEPLNNRLEKPDGHREEAQRREPGYDPLPRRRRLVGSNRKRGGQGDKEETGHVVGERGGDAEPADLRIGELQLGDHADHDRRGCVGVDEGDGEEEEQTVTAGVCGAVDELEGREGRGEGGGDSASGSDGSGPSGAQQVVDVHLKANEEHEEDAPDVGAGGEEVDVADVEIKDLAVQLAEHRRPDQEPRLMKKIIQDPDFNQIINQKQHLSFLQASVRWRRAGRGAGGGNCGED</sequence>
<evidence type="ECO:0000313" key="3">
    <source>
        <dbReference type="Proteomes" id="UP000639772"/>
    </source>
</evidence>
<evidence type="ECO:0000313" key="2">
    <source>
        <dbReference type="EMBL" id="KAG0494898.1"/>
    </source>
</evidence>
<evidence type="ECO:0000256" key="1">
    <source>
        <dbReference type="SAM" id="MobiDB-lite"/>
    </source>
</evidence>
<feature type="compositionally biased region" description="Gly residues" evidence="1">
    <location>
        <begin position="131"/>
        <end position="143"/>
    </location>
</feature>
<feature type="compositionally biased region" description="Basic and acidic residues" evidence="1">
    <location>
        <begin position="54"/>
        <end position="94"/>
    </location>
</feature>
<accession>A0A835RZP6</accession>
<dbReference type="AlphaFoldDB" id="A0A835RZP6"/>
<comment type="caution">
    <text evidence="2">The sequence shown here is derived from an EMBL/GenBank/DDBJ whole genome shotgun (WGS) entry which is preliminary data.</text>
</comment>
<proteinExistence type="predicted"/>
<organism evidence="2 3">
    <name type="scientific">Vanilla planifolia</name>
    <name type="common">Vanilla</name>
    <dbReference type="NCBI Taxonomy" id="51239"/>
    <lineage>
        <taxon>Eukaryota</taxon>
        <taxon>Viridiplantae</taxon>
        <taxon>Streptophyta</taxon>
        <taxon>Embryophyta</taxon>
        <taxon>Tracheophyta</taxon>
        <taxon>Spermatophyta</taxon>
        <taxon>Magnoliopsida</taxon>
        <taxon>Liliopsida</taxon>
        <taxon>Asparagales</taxon>
        <taxon>Orchidaceae</taxon>
        <taxon>Vanilloideae</taxon>
        <taxon>Vanilleae</taxon>
        <taxon>Vanilla</taxon>
    </lineage>
</organism>
<dbReference type="EMBL" id="JADCNM010000002">
    <property type="protein sequence ID" value="KAG0494898.1"/>
    <property type="molecule type" value="Genomic_DNA"/>
</dbReference>
<feature type="compositionally biased region" description="Basic residues" evidence="1">
    <location>
        <begin position="41"/>
        <end position="53"/>
    </location>
</feature>
<feature type="compositionally biased region" description="Basic and acidic residues" evidence="1">
    <location>
        <begin position="121"/>
        <end position="130"/>
    </location>
</feature>